<dbReference type="SUPFAM" id="SSF52374">
    <property type="entry name" value="Nucleotidylyl transferase"/>
    <property type="match status" value="1"/>
</dbReference>
<dbReference type="STRING" id="1505727.GA0061077_0793"/>
<dbReference type="Pfam" id="PF01687">
    <property type="entry name" value="Flavokinase"/>
    <property type="match status" value="1"/>
</dbReference>
<reference evidence="15" key="1">
    <citation type="submission" date="2016-08" db="EMBL/GenBank/DDBJ databases">
        <authorList>
            <person name="Varghese N."/>
            <person name="Submissions Spin"/>
        </authorList>
    </citation>
    <scope>NUCLEOTIDE SEQUENCE [LARGE SCALE GENOMIC DNA]</scope>
    <source>
        <strain evidence="15">R-52791</strain>
    </source>
</reference>
<keyword evidence="9" id="KW-0067">ATP-binding</keyword>
<dbReference type="PANTHER" id="PTHR22749:SF6">
    <property type="entry name" value="RIBOFLAVIN KINASE"/>
    <property type="match status" value="1"/>
</dbReference>
<keyword evidence="4" id="KW-0288">FMN</keyword>
<evidence type="ECO:0000256" key="12">
    <source>
        <dbReference type="SAM" id="MobiDB-lite"/>
    </source>
</evidence>
<dbReference type="RefSeq" id="WP_091847685.1">
    <property type="nucleotide sequence ID" value="NZ_FMBL01000002.1"/>
</dbReference>
<dbReference type="Proteomes" id="UP000242610">
    <property type="component" value="Unassembled WGS sequence"/>
</dbReference>
<dbReference type="UniPathway" id="UPA00277">
    <property type="reaction ID" value="UER00407"/>
</dbReference>
<keyword evidence="7" id="KW-0547">Nucleotide-binding</keyword>
<feature type="compositionally biased region" description="Basic and acidic residues" evidence="12">
    <location>
        <begin position="196"/>
        <end position="207"/>
    </location>
</feature>
<keyword evidence="15" id="KW-1185">Reference proteome</keyword>
<evidence type="ECO:0000256" key="11">
    <source>
        <dbReference type="ARBA" id="ARBA00049494"/>
    </source>
</evidence>
<sequence>MKITRLTPDDSGLVDWPTLSAHKRTVMTIGVFDGMHKGHQAVIRRVVELAKQNDSLAVVMVLDSRPALAHTYADKHDGMDVPEDYVDTQALSSVDQRIRVMRDLGVDRVLVLHYTMAFAAKSFRFFLGQMVGKLGMRTLVLGKDAALGANRAGDVKAIQELSEATGVFELDVVDDLGPGYTWIPSHFEPEVPEDAGEPKDPREGLSKTELRSWTKQNNCRKVRVWSSSNVRYLLSRGCVQAAAEILGHDHAVEGEVVHGEQRGREIGFPTANLAQVVEGYVPVDGVYAGWLIDLGPVDGEADEAVGDNDIKTTKFATSSDVMRMAEGSPWRWPAAISIGTKPTYSDETGIRERVIEPYAITEDWLELYGHKVHVEFAGFLRRQIKFKDTDELKVALQSYADQTLEMTGGK</sequence>
<evidence type="ECO:0000256" key="7">
    <source>
        <dbReference type="ARBA" id="ARBA00022741"/>
    </source>
</evidence>
<protein>
    <submittedName>
        <fullName evidence="14">Riboflavin kinase / FMN adenylyltransferase</fullName>
    </submittedName>
</protein>
<evidence type="ECO:0000256" key="1">
    <source>
        <dbReference type="ARBA" id="ARBA00004726"/>
    </source>
</evidence>
<dbReference type="GO" id="GO:0008531">
    <property type="term" value="F:riboflavin kinase activity"/>
    <property type="evidence" value="ECO:0007669"/>
    <property type="project" value="UniProtKB-EC"/>
</dbReference>
<keyword evidence="8" id="KW-0274">FAD</keyword>
<evidence type="ECO:0000256" key="2">
    <source>
        <dbReference type="ARBA" id="ARBA00010214"/>
    </source>
</evidence>
<evidence type="ECO:0000256" key="6">
    <source>
        <dbReference type="ARBA" id="ARBA00022695"/>
    </source>
</evidence>
<evidence type="ECO:0000256" key="10">
    <source>
        <dbReference type="ARBA" id="ARBA00047880"/>
    </source>
</evidence>
<dbReference type="SUPFAM" id="SSF82114">
    <property type="entry name" value="Riboflavin kinase-like"/>
    <property type="match status" value="1"/>
</dbReference>
<dbReference type="InterPro" id="IPR015864">
    <property type="entry name" value="FAD_synthase"/>
</dbReference>
<keyword evidence="6 14" id="KW-0548">Nucleotidyltransferase</keyword>
<dbReference type="GO" id="GO:0005524">
    <property type="term" value="F:ATP binding"/>
    <property type="evidence" value="ECO:0007669"/>
    <property type="project" value="UniProtKB-KW"/>
</dbReference>
<dbReference type="CDD" id="cd02064">
    <property type="entry name" value="FAD_synthetase_N"/>
    <property type="match status" value="1"/>
</dbReference>
<dbReference type="PANTHER" id="PTHR22749">
    <property type="entry name" value="RIBOFLAVIN KINASE/FMN ADENYLYLTRANSFERASE"/>
    <property type="match status" value="1"/>
</dbReference>
<dbReference type="SMART" id="SM00904">
    <property type="entry name" value="Flavokinase"/>
    <property type="match status" value="1"/>
</dbReference>
<comment type="pathway">
    <text evidence="1">Cofactor biosynthesis; FAD biosynthesis; FAD from FMN: step 1/1.</text>
</comment>
<comment type="catalytic activity">
    <reaction evidence="10">
        <text>riboflavin + ATP = FMN + ADP + H(+)</text>
        <dbReference type="Rhea" id="RHEA:14357"/>
        <dbReference type="ChEBI" id="CHEBI:15378"/>
        <dbReference type="ChEBI" id="CHEBI:30616"/>
        <dbReference type="ChEBI" id="CHEBI:57986"/>
        <dbReference type="ChEBI" id="CHEBI:58210"/>
        <dbReference type="ChEBI" id="CHEBI:456216"/>
        <dbReference type="EC" id="2.7.1.26"/>
    </reaction>
</comment>
<evidence type="ECO:0000256" key="4">
    <source>
        <dbReference type="ARBA" id="ARBA00022643"/>
    </source>
</evidence>
<keyword evidence="5 14" id="KW-0808">Transferase</keyword>
<dbReference type="GO" id="GO:0006747">
    <property type="term" value="P:FAD biosynthetic process"/>
    <property type="evidence" value="ECO:0007669"/>
    <property type="project" value="UniProtKB-UniPathway"/>
</dbReference>
<dbReference type="InterPro" id="IPR014729">
    <property type="entry name" value="Rossmann-like_a/b/a_fold"/>
</dbReference>
<keyword evidence="3" id="KW-0285">Flavoprotein</keyword>
<evidence type="ECO:0000313" key="14">
    <source>
        <dbReference type="EMBL" id="SCC79717.1"/>
    </source>
</evidence>
<evidence type="ECO:0000256" key="3">
    <source>
        <dbReference type="ARBA" id="ARBA00022630"/>
    </source>
</evidence>
<dbReference type="InterPro" id="IPR015865">
    <property type="entry name" value="Riboflavin_kinase_bac/euk"/>
</dbReference>
<keyword evidence="14" id="KW-0418">Kinase</keyword>
<name>A0A1C4H428_9BIFI</name>
<comment type="catalytic activity">
    <reaction evidence="11">
        <text>FMN + ATP + H(+) = FAD + diphosphate</text>
        <dbReference type="Rhea" id="RHEA:17237"/>
        <dbReference type="ChEBI" id="CHEBI:15378"/>
        <dbReference type="ChEBI" id="CHEBI:30616"/>
        <dbReference type="ChEBI" id="CHEBI:33019"/>
        <dbReference type="ChEBI" id="CHEBI:57692"/>
        <dbReference type="ChEBI" id="CHEBI:58210"/>
        <dbReference type="EC" id="2.7.7.2"/>
    </reaction>
</comment>
<evidence type="ECO:0000256" key="5">
    <source>
        <dbReference type="ARBA" id="ARBA00022679"/>
    </source>
</evidence>
<dbReference type="EMBL" id="FMBL01000002">
    <property type="protein sequence ID" value="SCC79717.1"/>
    <property type="molecule type" value="Genomic_DNA"/>
</dbReference>
<evidence type="ECO:0000256" key="9">
    <source>
        <dbReference type="ARBA" id="ARBA00022840"/>
    </source>
</evidence>
<accession>A0A1C4H428</accession>
<dbReference type="InterPro" id="IPR023468">
    <property type="entry name" value="Riboflavin_kinase"/>
</dbReference>
<gene>
    <name evidence="14" type="ORF">GA0061077_0793</name>
</gene>
<organism evidence="14 15">
    <name type="scientific">Bifidobacterium commune</name>
    <dbReference type="NCBI Taxonomy" id="1505727"/>
    <lineage>
        <taxon>Bacteria</taxon>
        <taxon>Bacillati</taxon>
        <taxon>Actinomycetota</taxon>
        <taxon>Actinomycetes</taxon>
        <taxon>Bifidobacteriales</taxon>
        <taxon>Bifidobacteriaceae</taxon>
        <taxon>Bifidobacterium</taxon>
    </lineage>
</organism>
<feature type="domain" description="Riboflavin kinase" evidence="13">
    <location>
        <begin position="245"/>
        <end position="408"/>
    </location>
</feature>
<dbReference type="GO" id="GO:0003919">
    <property type="term" value="F:FMN adenylyltransferase activity"/>
    <property type="evidence" value="ECO:0007669"/>
    <property type="project" value="UniProtKB-EC"/>
</dbReference>
<dbReference type="GO" id="GO:0009398">
    <property type="term" value="P:FMN biosynthetic process"/>
    <property type="evidence" value="ECO:0007669"/>
    <property type="project" value="TreeGrafter"/>
</dbReference>
<dbReference type="Gene3D" id="3.40.50.620">
    <property type="entry name" value="HUPs"/>
    <property type="match status" value="1"/>
</dbReference>
<dbReference type="OrthoDB" id="9803667at2"/>
<dbReference type="Gene3D" id="2.40.30.30">
    <property type="entry name" value="Riboflavin kinase-like"/>
    <property type="match status" value="1"/>
</dbReference>
<dbReference type="AlphaFoldDB" id="A0A1C4H428"/>
<dbReference type="InterPro" id="IPR023465">
    <property type="entry name" value="Riboflavin_kinase_dom_sf"/>
</dbReference>
<evidence type="ECO:0000259" key="13">
    <source>
        <dbReference type="SMART" id="SM00904"/>
    </source>
</evidence>
<evidence type="ECO:0000256" key="8">
    <source>
        <dbReference type="ARBA" id="ARBA00022827"/>
    </source>
</evidence>
<dbReference type="Pfam" id="PF06574">
    <property type="entry name" value="FAD_syn"/>
    <property type="match status" value="1"/>
</dbReference>
<dbReference type="GO" id="GO:0009231">
    <property type="term" value="P:riboflavin biosynthetic process"/>
    <property type="evidence" value="ECO:0007669"/>
    <property type="project" value="InterPro"/>
</dbReference>
<evidence type="ECO:0000313" key="15">
    <source>
        <dbReference type="Proteomes" id="UP000242610"/>
    </source>
</evidence>
<feature type="region of interest" description="Disordered" evidence="12">
    <location>
        <begin position="188"/>
        <end position="207"/>
    </location>
</feature>
<proteinExistence type="inferred from homology"/>
<comment type="similarity">
    <text evidence="2">Belongs to the RibF family.</text>
</comment>